<gene>
    <name evidence="1" type="ORF">ACFS7Z_16925</name>
</gene>
<keyword evidence="2" id="KW-1185">Reference proteome</keyword>
<comment type="caution">
    <text evidence="1">The sequence shown here is derived from an EMBL/GenBank/DDBJ whole genome shotgun (WGS) entry which is preliminary data.</text>
</comment>
<organism evidence="1 2">
    <name type="scientific">Pontibacter toksunensis</name>
    <dbReference type="NCBI Taxonomy" id="1332631"/>
    <lineage>
        <taxon>Bacteria</taxon>
        <taxon>Pseudomonadati</taxon>
        <taxon>Bacteroidota</taxon>
        <taxon>Cytophagia</taxon>
        <taxon>Cytophagales</taxon>
        <taxon>Hymenobacteraceae</taxon>
        <taxon>Pontibacter</taxon>
    </lineage>
</organism>
<sequence length="76" mass="8972">MGKRQKRIFRNDIKDHIQELLQRRTVQVVLRSKVVMNGDITKLTEEELHLKDHRFGKHTAAIGDIEEIIYDIEAAY</sequence>
<dbReference type="Proteomes" id="UP001597641">
    <property type="component" value="Unassembled WGS sequence"/>
</dbReference>
<reference evidence="2" key="1">
    <citation type="journal article" date="2019" name="Int. J. Syst. Evol. Microbiol.">
        <title>The Global Catalogue of Microorganisms (GCM) 10K type strain sequencing project: providing services to taxonomists for standard genome sequencing and annotation.</title>
        <authorList>
            <consortium name="The Broad Institute Genomics Platform"/>
            <consortium name="The Broad Institute Genome Sequencing Center for Infectious Disease"/>
            <person name="Wu L."/>
            <person name="Ma J."/>
        </authorList>
    </citation>
    <scope>NUCLEOTIDE SEQUENCE [LARGE SCALE GENOMIC DNA]</scope>
    <source>
        <strain evidence="2">KCTC 23984</strain>
    </source>
</reference>
<name>A0ABW6C1A1_9BACT</name>
<protein>
    <recommendedName>
        <fullName evidence="3">RNA-binding protein</fullName>
    </recommendedName>
</protein>
<evidence type="ECO:0000313" key="2">
    <source>
        <dbReference type="Proteomes" id="UP001597641"/>
    </source>
</evidence>
<dbReference type="EMBL" id="JBHUOX010000013">
    <property type="protein sequence ID" value="MFD3002058.1"/>
    <property type="molecule type" value="Genomic_DNA"/>
</dbReference>
<evidence type="ECO:0000313" key="1">
    <source>
        <dbReference type="EMBL" id="MFD3002058.1"/>
    </source>
</evidence>
<accession>A0ABW6C1A1</accession>
<dbReference type="RefSeq" id="WP_377487086.1">
    <property type="nucleotide sequence ID" value="NZ_JBHUOX010000013.1"/>
</dbReference>
<evidence type="ECO:0008006" key="3">
    <source>
        <dbReference type="Google" id="ProtNLM"/>
    </source>
</evidence>
<proteinExistence type="predicted"/>